<evidence type="ECO:0000313" key="4">
    <source>
        <dbReference type="Proteomes" id="UP000321548"/>
    </source>
</evidence>
<gene>
    <name evidence="3" type="ORF">FHP08_05040</name>
</gene>
<accession>A0A5C8P160</accession>
<name>A0A5C8P160_9BURK</name>
<evidence type="ECO:0000313" key="3">
    <source>
        <dbReference type="EMBL" id="TXL66993.1"/>
    </source>
</evidence>
<dbReference type="EMBL" id="VDUY01000002">
    <property type="protein sequence ID" value="TXL66993.1"/>
    <property type="molecule type" value="Genomic_DNA"/>
</dbReference>
<keyword evidence="2" id="KW-0472">Membrane</keyword>
<dbReference type="Pfam" id="PF04375">
    <property type="entry name" value="HemX"/>
    <property type="match status" value="1"/>
</dbReference>
<dbReference type="RefSeq" id="WP_147703242.1">
    <property type="nucleotide sequence ID" value="NZ_VDUY01000002.1"/>
</dbReference>
<keyword evidence="4" id="KW-1185">Reference proteome</keyword>
<feature type="compositionally biased region" description="Low complexity" evidence="1">
    <location>
        <begin position="15"/>
        <end position="46"/>
    </location>
</feature>
<dbReference type="PANTHER" id="PTHR38043">
    <property type="entry name" value="PROTEIN HEMX"/>
    <property type="match status" value="1"/>
</dbReference>
<feature type="transmembrane region" description="Helical" evidence="2">
    <location>
        <begin position="51"/>
        <end position="71"/>
    </location>
</feature>
<dbReference type="Proteomes" id="UP000321548">
    <property type="component" value="Unassembled WGS sequence"/>
</dbReference>
<organism evidence="3 4">
    <name type="scientific">Zeimonas arvi</name>
    <dbReference type="NCBI Taxonomy" id="2498847"/>
    <lineage>
        <taxon>Bacteria</taxon>
        <taxon>Pseudomonadati</taxon>
        <taxon>Pseudomonadota</taxon>
        <taxon>Betaproteobacteria</taxon>
        <taxon>Burkholderiales</taxon>
        <taxon>Burkholderiaceae</taxon>
        <taxon>Zeimonas</taxon>
    </lineage>
</organism>
<reference evidence="3 4" key="1">
    <citation type="submission" date="2019-06" db="EMBL/GenBank/DDBJ databases">
        <title>Quisquiliibacterium sp. nov., isolated from a maize field.</title>
        <authorList>
            <person name="Lin S.-Y."/>
            <person name="Tsai C.-F."/>
            <person name="Young C.-C."/>
        </authorList>
    </citation>
    <scope>NUCLEOTIDE SEQUENCE [LARGE SCALE GENOMIC DNA]</scope>
    <source>
        <strain evidence="3 4">CC-CFT501</strain>
    </source>
</reference>
<dbReference type="PANTHER" id="PTHR38043:SF1">
    <property type="entry name" value="PROTEIN HEMX"/>
    <property type="match status" value="1"/>
</dbReference>
<sequence length="393" mass="41800">MTDTEQKRTGEDASSEGGSAEAAREAAAPAMPVAPGSAAPAAETSRGSGRAGLVAGVVAIVIALVVGAWAMQRFERIEGEIARRLQATEQQLAALDAMLGQSRDLLRDLQGRNAVLENKLAETAGLQAQVEKLFRDRAEDSFDVTLAEAESGLALAAQQLALGADVEAVLAAIQNIEARLARESDARLGPVRAVLARDIERLRVHPSSDVGRLALRLDALIAALDQLPLLATIREPVETANGLVDAAPGGAAPAPSAVSGSDAPTPAAASAADRIGATLGAFGKELRDLFRVRRVDSPDAVLVAPQQAYFLRQNLRLMLLNARLALLSRNGDAYRADLERARRWIHSYYDGEHRNVIAVQNQLRQMLDARLVLEPPRIDDSLAAVRKARAAVR</sequence>
<dbReference type="InterPro" id="IPR007470">
    <property type="entry name" value="HemX"/>
</dbReference>
<comment type="caution">
    <text evidence="3">The sequence shown here is derived from an EMBL/GenBank/DDBJ whole genome shotgun (WGS) entry which is preliminary data.</text>
</comment>
<keyword evidence="2" id="KW-1133">Transmembrane helix</keyword>
<keyword evidence="2" id="KW-0812">Transmembrane</keyword>
<feature type="compositionally biased region" description="Basic and acidic residues" evidence="1">
    <location>
        <begin position="1"/>
        <end position="11"/>
    </location>
</feature>
<evidence type="ECO:0008006" key="5">
    <source>
        <dbReference type="Google" id="ProtNLM"/>
    </source>
</evidence>
<feature type="region of interest" description="Disordered" evidence="1">
    <location>
        <begin position="1"/>
        <end position="46"/>
    </location>
</feature>
<dbReference type="OrthoDB" id="9787650at2"/>
<dbReference type="AlphaFoldDB" id="A0A5C8P160"/>
<protein>
    <recommendedName>
        <fullName evidence="5">Uroporphyrin-3 C-methyltransferase</fullName>
    </recommendedName>
</protein>
<evidence type="ECO:0000256" key="1">
    <source>
        <dbReference type="SAM" id="MobiDB-lite"/>
    </source>
</evidence>
<proteinExistence type="predicted"/>
<evidence type="ECO:0000256" key="2">
    <source>
        <dbReference type="SAM" id="Phobius"/>
    </source>
</evidence>